<comment type="caution">
    <text evidence="1">The sequence shown here is derived from an EMBL/GenBank/DDBJ whole genome shotgun (WGS) entry which is preliminary data.</text>
</comment>
<keyword evidence="2" id="KW-1185">Reference proteome</keyword>
<reference evidence="1 2" key="1">
    <citation type="submission" date="2018-02" db="EMBL/GenBank/DDBJ databases">
        <title>Genomic Encyclopedia of Archaeal and Bacterial Type Strains, Phase II (KMG-II): from individual species to whole genera.</title>
        <authorList>
            <person name="Goeker M."/>
        </authorList>
    </citation>
    <scope>NUCLEOTIDE SEQUENCE [LARGE SCALE GENOMIC DNA]</scope>
    <source>
        <strain evidence="1 2">DSM 29526</strain>
    </source>
</reference>
<protein>
    <recommendedName>
        <fullName evidence="3">SIR2-like protein</fullName>
    </recommendedName>
</protein>
<evidence type="ECO:0000313" key="1">
    <source>
        <dbReference type="EMBL" id="PPK86735.1"/>
    </source>
</evidence>
<evidence type="ECO:0000313" key="2">
    <source>
        <dbReference type="Proteomes" id="UP000237662"/>
    </source>
</evidence>
<evidence type="ECO:0008006" key="3">
    <source>
        <dbReference type="Google" id="ProtNLM"/>
    </source>
</evidence>
<proteinExistence type="predicted"/>
<organism evidence="1 2">
    <name type="scientific">Neolewinella xylanilytica</name>
    <dbReference type="NCBI Taxonomy" id="1514080"/>
    <lineage>
        <taxon>Bacteria</taxon>
        <taxon>Pseudomonadati</taxon>
        <taxon>Bacteroidota</taxon>
        <taxon>Saprospiria</taxon>
        <taxon>Saprospirales</taxon>
        <taxon>Lewinellaceae</taxon>
        <taxon>Neolewinella</taxon>
    </lineage>
</organism>
<dbReference type="RefSeq" id="WP_146088861.1">
    <property type="nucleotide sequence ID" value="NZ_PTJC01000006.1"/>
</dbReference>
<dbReference type="EMBL" id="PTJC01000006">
    <property type="protein sequence ID" value="PPK86735.1"/>
    <property type="molecule type" value="Genomic_DNA"/>
</dbReference>
<dbReference type="Proteomes" id="UP000237662">
    <property type="component" value="Unassembled WGS sequence"/>
</dbReference>
<name>A0A2S6I6G8_9BACT</name>
<accession>A0A2S6I6G8</accession>
<gene>
    <name evidence="1" type="ORF">CLV84_3672</name>
</gene>
<sequence length="341" mass="38665">MNRKEGINNVMAGGGHVVILGAGASIASTYRNSEKGGKALPSMDNFVEVVGLQDIVDGLPDKLKARNFEDLYTNIHNDNPKSHLLVEIENRIKAYFSDMQLPDEPTIYDYLVLALRSKDLIATFNWDPFLYQAFSRNYHVGSSPMLAFLHGSVIIGLCKEEGVRGHAGTKTKNGNIFQPTKLLYPIARKNYNDDEFIKSEWDLTKHMLSKDSGTVRVTIFGYGAPESDAEAVSLLNEAYGTSLEREMEQFEIIDIAPDEFLRQKWNGFIHTHHYNTTNSYFNSSLAQNPRRTSESFFHHYQPISPGEMFREPNPVPTNFKTLKELQDWHRPLIQAEESASQ</sequence>
<dbReference type="OrthoDB" id="32195at2"/>
<dbReference type="AlphaFoldDB" id="A0A2S6I6G8"/>